<organism evidence="3 4">
    <name type="scientific">Tetrabaena socialis</name>
    <dbReference type="NCBI Taxonomy" id="47790"/>
    <lineage>
        <taxon>Eukaryota</taxon>
        <taxon>Viridiplantae</taxon>
        <taxon>Chlorophyta</taxon>
        <taxon>core chlorophytes</taxon>
        <taxon>Chlorophyceae</taxon>
        <taxon>CS clade</taxon>
        <taxon>Chlamydomonadales</taxon>
        <taxon>Tetrabaenaceae</taxon>
        <taxon>Tetrabaena</taxon>
    </lineage>
</organism>
<dbReference type="Pfam" id="PF07690">
    <property type="entry name" value="MFS_1"/>
    <property type="match status" value="1"/>
</dbReference>
<proteinExistence type="predicted"/>
<evidence type="ECO:0000256" key="2">
    <source>
        <dbReference type="SAM" id="Phobius"/>
    </source>
</evidence>
<dbReference type="Gene3D" id="1.20.1250.20">
    <property type="entry name" value="MFS general substrate transporter like domains"/>
    <property type="match status" value="1"/>
</dbReference>
<dbReference type="GO" id="GO:0022857">
    <property type="term" value="F:transmembrane transporter activity"/>
    <property type="evidence" value="ECO:0007669"/>
    <property type="project" value="InterPro"/>
</dbReference>
<comment type="caution">
    <text evidence="3">The sequence shown here is derived from an EMBL/GenBank/DDBJ whole genome shotgun (WGS) entry which is preliminary data.</text>
</comment>
<dbReference type="InterPro" id="IPR036259">
    <property type="entry name" value="MFS_trans_sf"/>
</dbReference>
<feature type="transmembrane region" description="Helical" evidence="2">
    <location>
        <begin position="97"/>
        <end position="120"/>
    </location>
</feature>
<dbReference type="OrthoDB" id="440553at2759"/>
<keyword evidence="2" id="KW-1133">Transmembrane helix</keyword>
<feature type="compositionally biased region" description="Basic and acidic residues" evidence="1">
    <location>
        <begin position="188"/>
        <end position="197"/>
    </location>
</feature>
<dbReference type="Proteomes" id="UP000236333">
    <property type="component" value="Unassembled WGS sequence"/>
</dbReference>
<evidence type="ECO:0000313" key="3">
    <source>
        <dbReference type="EMBL" id="PNH11263.1"/>
    </source>
</evidence>
<dbReference type="GO" id="GO:0005635">
    <property type="term" value="C:nuclear envelope"/>
    <property type="evidence" value="ECO:0007669"/>
    <property type="project" value="TreeGrafter"/>
</dbReference>
<feature type="transmembrane region" description="Helical" evidence="2">
    <location>
        <begin position="126"/>
        <end position="146"/>
    </location>
</feature>
<evidence type="ECO:0000313" key="4">
    <source>
        <dbReference type="Proteomes" id="UP000236333"/>
    </source>
</evidence>
<dbReference type="PANTHER" id="PTHR24002">
    <property type="entry name" value="SOLUTE CARRIER FAMILY 22 MEMBER 18"/>
    <property type="match status" value="1"/>
</dbReference>
<protein>
    <recommendedName>
        <fullName evidence="5">Major facilitator superfamily (MFS) profile domain-containing protein</fullName>
    </recommendedName>
</protein>
<evidence type="ECO:0000256" key="1">
    <source>
        <dbReference type="SAM" id="MobiDB-lite"/>
    </source>
</evidence>
<dbReference type="PANTHER" id="PTHR24002:SF3">
    <property type="entry name" value="SOLUTE CARRIER FAMILY 22 MEMBER 18"/>
    <property type="match status" value="1"/>
</dbReference>
<sequence length="277" mass="28105">MKAGWLSARGQALLVGPVISWAGEPATEYVCVAALAATFAALAAASSLWQVLLLMVPYCLSGMLYSNASTSRLTKHAVLAARTMVTQLSSEEDRARVLGYVAVSYSVGFLVGPAVGGLLTAVSLQFAAWVATAGSAVSLAMVLLMLPGDPPGSRHSSQGGKAAAPSGGSADASGTGTPEDAGGGGGDGSKEGKEGRVARQSTAGWLRDILWPFVEVARRPGVAHLLAGKVLVGLGSAVYQSLFPVLLQRAYGLDPRQNGMVMSYVGALLLAGDAGAC</sequence>
<evidence type="ECO:0008006" key="5">
    <source>
        <dbReference type="Google" id="ProtNLM"/>
    </source>
</evidence>
<keyword evidence="4" id="KW-1185">Reference proteome</keyword>
<gene>
    <name evidence="3" type="ORF">TSOC_001886</name>
</gene>
<dbReference type="InterPro" id="IPR011701">
    <property type="entry name" value="MFS"/>
</dbReference>
<name>A0A2J8AFG3_9CHLO</name>
<keyword evidence="2" id="KW-0812">Transmembrane</keyword>
<reference evidence="3 4" key="1">
    <citation type="journal article" date="2017" name="Mol. Biol. Evol.">
        <title>The 4-celled Tetrabaena socialis nuclear genome reveals the essential components for genetic control of cell number at the origin of multicellularity in the volvocine lineage.</title>
        <authorList>
            <person name="Featherston J."/>
            <person name="Arakaki Y."/>
            <person name="Hanschen E.R."/>
            <person name="Ferris P.J."/>
            <person name="Michod R.E."/>
            <person name="Olson B.J.S.C."/>
            <person name="Nozaki H."/>
            <person name="Durand P.M."/>
        </authorList>
    </citation>
    <scope>NUCLEOTIDE SEQUENCE [LARGE SCALE GENOMIC DNA]</scope>
    <source>
        <strain evidence="3 4">NIES-571</strain>
    </source>
</reference>
<feature type="compositionally biased region" description="Low complexity" evidence="1">
    <location>
        <begin position="156"/>
        <end position="180"/>
    </location>
</feature>
<feature type="region of interest" description="Disordered" evidence="1">
    <location>
        <begin position="151"/>
        <end position="197"/>
    </location>
</feature>
<keyword evidence="2" id="KW-0472">Membrane</keyword>
<accession>A0A2J8AFG3</accession>
<dbReference type="EMBL" id="PGGS01000033">
    <property type="protein sequence ID" value="PNH11263.1"/>
    <property type="molecule type" value="Genomic_DNA"/>
</dbReference>
<dbReference type="SUPFAM" id="SSF103473">
    <property type="entry name" value="MFS general substrate transporter"/>
    <property type="match status" value="1"/>
</dbReference>
<feature type="transmembrane region" description="Helical" evidence="2">
    <location>
        <begin position="32"/>
        <end position="56"/>
    </location>
</feature>
<dbReference type="AlphaFoldDB" id="A0A2J8AFG3"/>